<dbReference type="Pfam" id="PF13795">
    <property type="entry name" value="HupE_UreJ_2"/>
    <property type="match status" value="2"/>
</dbReference>
<feature type="transmembrane region" description="Helical" evidence="1">
    <location>
        <begin position="416"/>
        <end position="437"/>
    </location>
</feature>
<keyword evidence="3" id="KW-1185">Reference proteome</keyword>
<evidence type="ECO:0000256" key="1">
    <source>
        <dbReference type="SAM" id="Phobius"/>
    </source>
</evidence>
<dbReference type="STRING" id="1220535.IMCC14465_11420"/>
<name>J9DHG8_9PROT</name>
<keyword evidence="1" id="KW-0812">Transmembrane</keyword>
<dbReference type="AlphaFoldDB" id="J9DHG8"/>
<feature type="transmembrane region" description="Helical" evidence="1">
    <location>
        <begin position="295"/>
        <end position="314"/>
    </location>
</feature>
<keyword evidence="1" id="KW-1133">Transmembrane helix</keyword>
<dbReference type="Proteomes" id="UP000004836">
    <property type="component" value="Unassembled WGS sequence"/>
</dbReference>
<feature type="transmembrane region" description="Helical" evidence="1">
    <location>
        <begin position="242"/>
        <end position="264"/>
    </location>
</feature>
<dbReference type="InterPro" id="IPR032809">
    <property type="entry name" value="Put_HupE_UreJ"/>
</dbReference>
<dbReference type="EMBL" id="ALYF01000003">
    <property type="protein sequence ID" value="EJW21346.1"/>
    <property type="molecule type" value="Genomic_DNA"/>
</dbReference>
<dbReference type="eggNOG" id="COG2370">
    <property type="taxonomic scope" value="Bacteria"/>
</dbReference>
<evidence type="ECO:0000313" key="3">
    <source>
        <dbReference type="Proteomes" id="UP000004836"/>
    </source>
</evidence>
<organism evidence="2 3">
    <name type="scientific">alpha proteobacterium IMCC14465</name>
    <dbReference type="NCBI Taxonomy" id="1220535"/>
    <lineage>
        <taxon>Bacteria</taxon>
        <taxon>Pseudomonadati</taxon>
        <taxon>Pseudomonadota</taxon>
        <taxon>Alphaproteobacteria</taxon>
        <taxon>PS1 clade</taxon>
    </lineage>
</organism>
<protein>
    <recommendedName>
        <fullName evidence="4">HupE / UreJ protein</fullName>
    </recommendedName>
</protein>
<proteinExistence type="predicted"/>
<keyword evidence="1" id="KW-0472">Membrane</keyword>
<comment type="caution">
    <text evidence="2">The sequence shown here is derived from an EMBL/GenBank/DDBJ whole genome shotgun (WGS) entry which is preliminary data.</text>
</comment>
<evidence type="ECO:0008006" key="4">
    <source>
        <dbReference type="Google" id="ProtNLM"/>
    </source>
</evidence>
<reference evidence="2 3" key="1">
    <citation type="journal article" date="2012" name="J. Bacteriol.">
        <title>Genome Sequence of Strain IMCC14465, Isolated from the East Sea, Belonging to the PS1 Clade of Alphaproteobacteria.</title>
        <authorList>
            <person name="Yang S.J."/>
            <person name="Kang I."/>
            <person name="Cho J.C."/>
        </authorList>
    </citation>
    <scope>NUCLEOTIDE SEQUENCE [LARGE SCALE GENOMIC DNA]</scope>
    <source>
        <strain evidence="2 3">IMCC14465</strain>
    </source>
</reference>
<feature type="transmembrane region" description="Helical" evidence="1">
    <location>
        <begin position="381"/>
        <end position="404"/>
    </location>
</feature>
<feature type="transmembrane region" description="Helical" evidence="1">
    <location>
        <begin position="270"/>
        <end position="288"/>
    </location>
</feature>
<sequence length="442" mass="48594">MLKSLLKTCARKLISALIVMAFVPSLLAGGMLITHSDALAHEKSQSFSKWRSTEKGIAVIFTVAARQVTLLPPANPNAPSLERTLGQHLDDTITLSKASSTSKDPCIASGFTARKARPGFISMENYFICPDKEMTEEIKDDDKDADTVTIGIASFMDYAETHIHFAQFKNETGQYRGYLFNYDRRQDVLSLETDGNMIAEDIGLVQTFFQYSQIGITHILSGFDHLVFLLGLLLLTNRLRDVVLVVTGFTIGHSLTLALSVMNIVSTQSAIVEGLIGFTILVVAAEAVMARRNLMWLAGGVFALILFFMGLYSITLEAPMPINGWAGLMLFAVAYGFYSQNLNTVRQTLPILVVIFGLVHGFGFAGILVEAGLPNDRLLTALIGFNMGVEVGQLLIVGLIWYGFFRYMHTRFSERLRGAVIDLGGIAMCGIGMFWFASRLLI</sequence>
<evidence type="ECO:0000313" key="2">
    <source>
        <dbReference type="EMBL" id="EJW21346.1"/>
    </source>
</evidence>
<gene>
    <name evidence="2" type="ORF">IMCC14465_11420</name>
</gene>
<dbReference type="OrthoDB" id="9808870at2"/>
<feature type="transmembrane region" description="Helical" evidence="1">
    <location>
        <begin position="320"/>
        <end position="338"/>
    </location>
</feature>
<accession>J9DHG8</accession>
<feature type="transmembrane region" description="Helical" evidence="1">
    <location>
        <begin position="350"/>
        <end position="369"/>
    </location>
</feature>
<feature type="transmembrane region" description="Helical" evidence="1">
    <location>
        <begin position="215"/>
        <end position="235"/>
    </location>
</feature>